<organism evidence="3 4">
    <name type="scientific">Methylobacterium goesingense</name>
    <dbReference type="NCBI Taxonomy" id="243690"/>
    <lineage>
        <taxon>Bacteria</taxon>
        <taxon>Pseudomonadati</taxon>
        <taxon>Pseudomonadota</taxon>
        <taxon>Alphaproteobacteria</taxon>
        <taxon>Hyphomicrobiales</taxon>
        <taxon>Methylobacteriaceae</taxon>
        <taxon>Methylobacterium</taxon>
    </lineage>
</organism>
<keyword evidence="4" id="KW-1185">Reference proteome</keyword>
<dbReference type="Gene3D" id="1.10.150.130">
    <property type="match status" value="1"/>
</dbReference>
<evidence type="ECO:0000313" key="3">
    <source>
        <dbReference type="EMBL" id="MET3695531.1"/>
    </source>
</evidence>
<keyword evidence="2" id="KW-0233">DNA recombination</keyword>
<gene>
    <name evidence="3" type="ORF">ABID43_005100</name>
</gene>
<accession>A0ABV2LCD9</accession>
<dbReference type="Gene3D" id="1.10.443.10">
    <property type="entry name" value="Intergrase catalytic core"/>
    <property type="match status" value="1"/>
</dbReference>
<evidence type="ECO:0000256" key="1">
    <source>
        <dbReference type="ARBA" id="ARBA00023125"/>
    </source>
</evidence>
<dbReference type="Proteomes" id="UP001549145">
    <property type="component" value="Unassembled WGS sequence"/>
</dbReference>
<dbReference type="SUPFAM" id="SSF56349">
    <property type="entry name" value="DNA breaking-rejoining enzymes"/>
    <property type="match status" value="1"/>
</dbReference>
<dbReference type="InterPro" id="IPR010998">
    <property type="entry name" value="Integrase_recombinase_N"/>
</dbReference>
<dbReference type="EMBL" id="JBEPMM010000031">
    <property type="protein sequence ID" value="MET3695531.1"/>
    <property type="molecule type" value="Genomic_DNA"/>
</dbReference>
<name>A0ABV2LCD9_9HYPH</name>
<keyword evidence="1" id="KW-0238">DNA-binding</keyword>
<comment type="caution">
    <text evidence="3">The sequence shown here is derived from an EMBL/GenBank/DDBJ whole genome shotgun (WGS) entry which is preliminary data.</text>
</comment>
<sequence length="356" mass="39240">MARERYRSQIEFDQEIRESNELAGLGFVDEFRVSDLGRAMAGAATNAELEALVGPILSAFRMRGHTEITPTSPEFRKAAMTLAVAEREALAVSAARDDGDLTAATTNPLLVAERPLEPTPVSPRILGPLSTKRLSEIVPLMTAEKKAPPASVYEYEVAVRMFEEHLGEARPAYTITRRDVLSYKTALMETPANYTKRFPNTPLPEAIRLNKARATPFPVLNVKTINAKWLSRLGSILKWCVNNEVLPDNPATGVRVDQIAGTAAPRVNFTPGDLARIFAAPLFQEDVALEERQWALLIALHAGLRASEIGQLKLDSVRRERGVLAFAVEEQVKTRGSARLMPVHSNLIRLGIENLT</sequence>
<evidence type="ECO:0000313" key="4">
    <source>
        <dbReference type="Proteomes" id="UP001549145"/>
    </source>
</evidence>
<proteinExistence type="predicted"/>
<dbReference type="InterPro" id="IPR011010">
    <property type="entry name" value="DNA_brk_join_enz"/>
</dbReference>
<dbReference type="RefSeq" id="WP_238280640.1">
    <property type="nucleotide sequence ID" value="NZ_BPQL01000093.1"/>
</dbReference>
<reference evidence="3 4" key="1">
    <citation type="submission" date="2024-06" db="EMBL/GenBank/DDBJ databases">
        <title>Genomic Encyclopedia of Type Strains, Phase IV (KMG-IV): sequencing the most valuable type-strain genomes for metagenomic binning, comparative biology and taxonomic classification.</title>
        <authorList>
            <person name="Goeker M."/>
        </authorList>
    </citation>
    <scope>NUCLEOTIDE SEQUENCE [LARGE SCALE GENOMIC DNA]</scope>
    <source>
        <strain evidence="3 4">DSM 21331</strain>
    </source>
</reference>
<evidence type="ECO:0000256" key="2">
    <source>
        <dbReference type="ARBA" id="ARBA00023172"/>
    </source>
</evidence>
<dbReference type="InterPro" id="IPR013762">
    <property type="entry name" value="Integrase-like_cat_sf"/>
</dbReference>
<protein>
    <submittedName>
        <fullName evidence="3">Site-specific recombinase XerD</fullName>
    </submittedName>
</protein>